<protein>
    <submittedName>
        <fullName evidence="2">Uncharacterized protein</fullName>
    </submittedName>
</protein>
<dbReference type="AlphaFoldDB" id="W4KIH6"/>
<dbReference type="GeneID" id="20673980"/>
<gene>
    <name evidence="2" type="ORF">HETIRDRAFT_424554</name>
</gene>
<sequence length="246" mass="27035">MAKDGALTSIFCRLPSPLNCCRLRMAFDDQFTTVLMENSGRMRSASKPCYSTSPPPRITTLRPFLSMSKPYVSGDKYYVVFAITTYTATHEQKISICVTHFCLLLAITISKNYVAEKVMFWALALLGLVPAVLVFRASSEICVALSGDTKCEDSSAKATFATMAASIFPPLLSLIGGIQAYQKQRRSRLPEQYRSCSSIGSGNDCAIRIDHNLPVWTVDLFSVFVQSSPRLESSDIGSHASGERSQ</sequence>
<dbReference type="RefSeq" id="XP_009542005.1">
    <property type="nucleotide sequence ID" value="XM_009543710.1"/>
</dbReference>
<dbReference type="KEGG" id="hir:HETIRDRAFT_424554"/>
<dbReference type="InParanoid" id="W4KIH6"/>
<dbReference type="EMBL" id="KI925455">
    <property type="protein sequence ID" value="ETW85120.1"/>
    <property type="molecule type" value="Genomic_DNA"/>
</dbReference>
<keyword evidence="1" id="KW-0812">Transmembrane</keyword>
<name>W4KIH6_HETIT</name>
<feature type="transmembrane region" description="Helical" evidence="1">
    <location>
        <begin position="118"/>
        <end position="138"/>
    </location>
</feature>
<reference evidence="2 3" key="1">
    <citation type="journal article" date="2012" name="New Phytol.">
        <title>Insight into trade-off between wood decay and parasitism from the genome of a fungal forest pathogen.</title>
        <authorList>
            <person name="Olson A."/>
            <person name="Aerts A."/>
            <person name="Asiegbu F."/>
            <person name="Belbahri L."/>
            <person name="Bouzid O."/>
            <person name="Broberg A."/>
            <person name="Canback B."/>
            <person name="Coutinho P.M."/>
            <person name="Cullen D."/>
            <person name="Dalman K."/>
            <person name="Deflorio G."/>
            <person name="van Diepen L.T."/>
            <person name="Dunand C."/>
            <person name="Duplessis S."/>
            <person name="Durling M."/>
            <person name="Gonthier P."/>
            <person name="Grimwood J."/>
            <person name="Fossdal C.G."/>
            <person name="Hansson D."/>
            <person name="Henrissat B."/>
            <person name="Hietala A."/>
            <person name="Himmelstrand K."/>
            <person name="Hoffmeister D."/>
            <person name="Hogberg N."/>
            <person name="James T.Y."/>
            <person name="Karlsson M."/>
            <person name="Kohler A."/>
            <person name="Kues U."/>
            <person name="Lee Y.H."/>
            <person name="Lin Y.C."/>
            <person name="Lind M."/>
            <person name="Lindquist E."/>
            <person name="Lombard V."/>
            <person name="Lucas S."/>
            <person name="Lunden K."/>
            <person name="Morin E."/>
            <person name="Murat C."/>
            <person name="Park J."/>
            <person name="Raffaello T."/>
            <person name="Rouze P."/>
            <person name="Salamov A."/>
            <person name="Schmutz J."/>
            <person name="Solheim H."/>
            <person name="Stahlberg J."/>
            <person name="Velez H."/>
            <person name="de Vries R.P."/>
            <person name="Wiebenga A."/>
            <person name="Woodward S."/>
            <person name="Yakovlev I."/>
            <person name="Garbelotto M."/>
            <person name="Martin F."/>
            <person name="Grigoriev I.V."/>
            <person name="Stenlid J."/>
        </authorList>
    </citation>
    <scope>NUCLEOTIDE SEQUENCE [LARGE SCALE GENOMIC DNA]</scope>
    <source>
        <strain evidence="2 3">TC 32-1</strain>
    </source>
</reference>
<evidence type="ECO:0000313" key="2">
    <source>
        <dbReference type="EMBL" id="ETW85120.1"/>
    </source>
</evidence>
<accession>W4KIH6</accession>
<organism evidence="2 3">
    <name type="scientific">Heterobasidion irregulare (strain TC 32-1)</name>
    <dbReference type="NCBI Taxonomy" id="747525"/>
    <lineage>
        <taxon>Eukaryota</taxon>
        <taxon>Fungi</taxon>
        <taxon>Dikarya</taxon>
        <taxon>Basidiomycota</taxon>
        <taxon>Agaricomycotina</taxon>
        <taxon>Agaricomycetes</taxon>
        <taxon>Russulales</taxon>
        <taxon>Bondarzewiaceae</taxon>
        <taxon>Heterobasidion</taxon>
        <taxon>Heterobasidion annosum species complex</taxon>
    </lineage>
</organism>
<dbReference type="HOGENOM" id="CLU_1129176_0_0_1"/>
<feature type="transmembrane region" description="Helical" evidence="1">
    <location>
        <begin position="158"/>
        <end position="178"/>
    </location>
</feature>
<evidence type="ECO:0000313" key="3">
    <source>
        <dbReference type="Proteomes" id="UP000030671"/>
    </source>
</evidence>
<evidence type="ECO:0000256" key="1">
    <source>
        <dbReference type="SAM" id="Phobius"/>
    </source>
</evidence>
<keyword evidence="1" id="KW-1133">Transmembrane helix</keyword>
<keyword evidence="3" id="KW-1185">Reference proteome</keyword>
<keyword evidence="1" id="KW-0472">Membrane</keyword>
<dbReference type="Proteomes" id="UP000030671">
    <property type="component" value="Unassembled WGS sequence"/>
</dbReference>
<proteinExistence type="predicted"/>